<accession>A0ABP0LT76</accession>
<keyword evidence="3" id="KW-1185">Reference proteome</keyword>
<dbReference type="EMBL" id="CAXAMN010014069">
    <property type="protein sequence ID" value="CAK9042418.1"/>
    <property type="molecule type" value="Genomic_DNA"/>
</dbReference>
<gene>
    <name evidence="2" type="ORF">CCMP2556_LOCUS22584</name>
</gene>
<feature type="region of interest" description="Disordered" evidence="1">
    <location>
        <begin position="1"/>
        <end position="25"/>
    </location>
</feature>
<proteinExistence type="predicted"/>
<name>A0ABP0LT76_9DINO</name>
<reference evidence="2 3" key="1">
    <citation type="submission" date="2024-02" db="EMBL/GenBank/DDBJ databases">
        <authorList>
            <person name="Chen Y."/>
            <person name="Shah S."/>
            <person name="Dougan E. K."/>
            <person name="Thang M."/>
            <person name="Chan C."/>
        </authorList>
    </citation>
    <scope>NUCLEOTIDE SEQUENCE [LARGE SCALE GENOMIC DNA]</scope>
</reference>
<evidence type="ECO:0000313" key="3">
    <source>
        <dbReference type="Proteomes" id="UP001642484"/>
    </source>
</evidence>
<dbReference type="Proteomes" id="UP001642484">
    <property type="component" value="Unassembled WGS sequence"/>
</dbReference>
<protein>
    <submittedName>
        <fullName evidence="2">Uncharacterized protein</fullName>
    </submittedName>
</protein>
<feature type="region of interest" description="Disordered" evidence="1">
    <location>
        <begin position="639"/>
        <end position="668"/>
    </location>
</feature>
<evidence type="ECO:0000313" key="2">
    <source>
        <dbReference type="EMBL" id="CAK9042418.1"/>
    </source>
</evidence>
<organism evidence="2 3">
    <name type="scientific">Durusdinium trenchii</name>
    <dbReference type="NCBI Taxonomy" id="1381693"/>
    <lineage>
        <taxon>Eukaryota</taxon>
        <taxon>Sar</taxon>
        <taxon>Alveolata</taxon>
        <taxon>Dinophyceae</taxon>
        <taxon>Suessiales</taxon>
        <taxon>Symbiodiniaceae</taxon>
        <taxon>Durusdinium</taxon>
    </lineage>
</organism>
<sequence>MAISPWAAKTKKSEVKDDSSEPSAKVPCTQYEKQLKKMEGNVGLVKELLGHMAWIRQQIQGSKGETVVHPGQLILNTLACENAELTAQSLEAWFQEYASKRAAMGVNVIFKEASKTVIESTMNNDVIKVPITVLSQQVPDDGLPLIEDMITCWEGMIFGGLDIAREPIDVAVWPSKQLNTHVDFSDSDSFDLKMIEADVAAGQAIKVAPLSLKIIKGYTKTQCVLFTLLAAADVDLSAPDAMELLKPLFPVLDYAWFSAIMQVRADQGVHAKELATDQRLRKVIQEFQDTPGFLSKWALDEDKIIGIHNIITGTCEEARDCIRQHLNAAKWAQSAFNVELLRRPRWLLGAGLKGVPDCFKKVLTVKPESQRLFMKLVVQKFTERSRKVRPNQRARVRLSSADWDAYVNYACVLHSVMEEAKSLSNAREGCQEELMKAFEALLIEKFLERQCFMGVVPDVGNMPSSDQFVRKAVLESQAPPEHMHYVAYVDFTKLGTFSQQNVNTHAQINWCGDRGKKSVIFHSTMYDGALERAAIEAQTPVFSVSADAVTHKLSCKIVRNTLLEGWKKGEAKGPEFSVKFVAEPPSLPEITKLPEMTLCKIMDHNTVAIPSDIRQRFLRDPLRSKEWKEILAEFDKKFEATSQGQPAQATPAAETESGAGKPESSWKDIFPDSPEELTVLDAMDVSSTFPLGSGSLVCKVIEGPQYFICATTSSGSFDTAEAVFFAQWWHVVAGRQGSKGLAGQVFGLRSVVFFVRACLQQIERDGLVDFKLGGHSADRPGQVFNGHSEDMFNVVPKEDNPMVWKPNAVQLRQLKYSSCASYVDAEKLTASPALEVAACFN</sequence>
<comment type="caution">
    <text evidence="2">The sequence shown here is derived from an EMBL/GenBank/DDBJ whole genome shotgun (WGS) entry which is preliminary data.</text>
</comment>
<evidence type="ECO:0000256" key="1">
    <source>
        <dbReference type="SAM" id="MobiDB-lite"/>
    </source>
</evidence>